<dbReference type="GO" id="GO:0031992">
    <property type="term" value="F:energy transducer activity"/>
    <property type="evidence" value="ECO:0007669"/>
    <property type="project" value="TreeGrafter"/>
</dbReference>
<evidence type="ECO:0000256" key="7">
    <source>
        <dbReference type="ARBA" id="ARBA00022927"/>
    </source>
</evidence>
<keyword evidence="9" id="KW-0472">Membrane</keyword>
<dbReference type="NCBIfam" id="TIGR01352">
    <property type="entry name" value="tonB_Cterm"/>
    <property type="match status" value="1"/>
</dbReference>
<dbReference type="GO" id="GO:0098797">
    <property type="term" value="C:plasma membrane protein complex"/>
    <property type="evidence" value="ECO:0007669"/>
    <property type="project" value="TreeGrafter"/>
</dbReference>
<evidence type="ECO:0000256" key="9">
    <source>
        <dbReference type="ARBA" id="ARBA00023136"/>
    </source>
</evidence>
<dbReference type="KEGG" id="ote:Oter_2344"/>
<keyword evidence="4" id="KW-1003">Cell membrane</keyword>
<dbReference type="AlphaFoldDB" id="B1ZQL7"/>
<gene>
    <name evidence="11" type="ordered locus">Oter_2344</name>
</gene>
<dbReference type="RefSeq" id="WP_012375163.1">
    <property type="nucleotide sequence ID" value="NC_010571.1"/>
</dbReference>
<keyword evidence="7" id="KW-0653">Protein transport</keyword>
<keyword evidence="8" id="KW-1133">Transmembrane helix</keyword>
<dbReference type="InterPro" id="IPR051045">
    <property type="entry name" value="TonB-dependent_transducer"/>
</dbReference>
<evidence type="ECO:0000256" key="6">
    <source>
        <dbReference type="ARBA" id="ARBA00022692"/>
    </source>
</evidence>
<dbReference type="GO" id="GO:0055085">
    <property type="term" value="P:transmembrane transport"/>
    <property type="evidence" value="ECO:0007669"/>
    <property type="project" value="InterPro"/>
</dbReference>
<dbReference type="SUPFAM" id="SSF74653">
    <property type="entry name" value="TolA/TonB C-terminal domain"/>
    <property type="match status" value="1"/>
</dbReference>
<dbReference type="PROSITE" id="PS52015">
    <property type="entry name" value="TONB_CTD"/>
    <property type="match status" value="1"/>
</dbReference>
<evidence type="ECO:0000256" key="8">
    <source>
        <dbReference type="ARBA" id="ARBA00022989"/>
    </source>
</evidence>
<protein>
    <submittedName>
        <fullName evidence="11">TonB family protein</fullName>
    </submittedName>
</protein>
<keyword evidence="3" id="KW-0813">Transport</keyword>
<organism evidence="11 12">
    <name type="scientific">Opitutus terrae (strain DSM 11246 / JCM 15787 / PB90-1)</name>
    <dbReference type="NCBI Taxonomy" id="452637"/>
    <lineage>
        <taxon>Bacteria</taxon>
        <taxon>Pseudomonadati</taxon>
        <taxon>Verrucomicrobiota</taxon>
        <taxon>Opitutia</taxon>
        <taxon>Opitutales</taxon>
        <taxon>Opitutaceae</taxon>
        <taxon>Opitutus</taxon>
    </lineage>
</organism>
<dbReference type="OrthoDB" id="192927at2"/>
<evidence type="ECO:0000256" key="5">
    <source>
        <dbReference type="ARBA" id="ARBA00022519"/>
    </source>
</evidence>
<name>B1ZQL7_OPITP</name>
<proteinExistence type="inferred from homology"/>
<keyword evidence="5" id="KW-0997">Cell inner membrane</keyword>
<feature type="domain" description="TonB C-terminal" evidence="10">
    <location>
        <begin position="129"/>
        <end position="220"/>
    </location>
</feature>
<evidence type="ECO:0000259" key="10">
    <source>
        <dbReference type="PROSITE" id="PS52015"/>
    </source>
</evidence>
<evidence type="ECO:0000256" key="1">
    <source>
        <dbReference type="ARBA" id="ARBA00004383"/>
    </source>
</evidence>
<dbReference type="HOGENOM" id="CLU_1244915_0_0_0"/>
<accession>B1ZQL7</accession>
<dbReference type="GO" id="GO:0015031">
    <property type="term" value="P:protein transport"/>
    <property type="evidence" value="ECO:0007669"/>
    <property type="project" value="UniProtKB-KW"/>
</dbReference>
<evidence type="ECO:0000256" key="3">
    <source>
        <dbReference type="ARBA" id="ARBA00022448"/>
    </source>
</evidence>
<dbReference type="eggNOG" id="COG0810">
    <property type="taxonomic scope" value="Bacteria"/>
</dbReference>
<dbReference type="PANTHER" id="PTHR33446:SF2">
    <property type="entry name" value="PROTEIN TONB"/>
    <property type="match status" value="1"/>
</dbReference>
<evidence type="ECO:0000256" key="4">
    <source>
        <dbReference type="ARBA" id="ARBA00022475"/>
    </source>
</evidence>
<evidence type="ECO:0000313" key="12">
    <source>
        <dbReference type="Proteomes" id="UP000007013"/>
    </source>
</evidence>
<sequence length="220" mass="24425">MRRDLIIGILLSIAFHGGAAWISEELSKRPTKKHMVQEEAPTIQLMEMPKLEPDEPPETADTSDAEAAPVEFAPPMQTDVPQIVQLDSFVQQVQPPPPENLKPAVGVISIPQNRPTGLGKGIQVFNINQLDQIPQIRATVPPQYPFEMRRAGITGEVLVEFIVDTNGDVRNPFAVRSTQREFETAAVQAVAKWKFRPGKKGGRVVNTRMQQPISFSLNED</sequence>
<comment type="subcellular location">
    <subcellularLocation>
        <location evidence="1">Cell inner membrane</location>
        <topology evidence="1">Single-pass membrane protein</topology>
        <orientation evidence="1">Periplasmic side</orientation>
    </subcellularLocation>
</comment>
<dbReference type="PANTHER" id="PTHR33446">
    <property type="entry name" value="PROTEIN TONB-RELATED"/>
    <property type="match status" value="1"/>
</dbReference>
<dbReference type="STRING" id="452637.Oter_2344"/>
<dbReference type="Proteomes" id="UP000007013">
    <property type="component" value="Chromosome"/>
</dbReference>
<evidence type="ECO:0000256" key="2">
    <source>
        <dbReference type="ARBA" id="ARBA00006555"/>
    </source>
</evidence>
<dbReference type="Gene3D" id="3.30.1150.10">
    <property type="match status" value="1"/>
</dbReference>
<dbReference type="EMBL" id="CP001032">
    <property type="protein sequence ID" value="ACB75626.1"/>
    <property type="molecule type" value="Genomic_DNA"/>
</dbReference>
<dbReference type="Pfam" id="PF03544">
    <property type="entry name" value="TonB_C"/>
    <property type="match status" value="1"/>
</dbReference>
<evidence type="ECO:0000313" key="11">
    <source>
        <dbReference type="EMBL" id="ACB75626.1"/>
    </source>
</evidence>
<comment type="similarity">
    <text evidence="2">Belongs to the TonB family.</text>
</comment>
<dbReference type="InterPro" id="IPR037682">
    <property type="entry name" value="TonB_C"/>
</dbReference>
<dbReference type="InterPro" id="IPR006260">
    <property type="entry name" value="TonB/TolA_C"/>
</dbReference>
<keyword evidence="6" id="KW-0812">Transmembrane</keyword>
<reference evidence="11 12" key="1">
    <citation type="journal article" date="2011" name="J. Bacteriol.">
        <title>Genome sequence of the verrucomicrobium Opitutus terrae PB90-1, an abundant inhabitant of rice paddy soil ecosystems.</title>
        <authorList>
            <person name="van Passel M.W."/>
            <person name="Kant R."/>
            <person name="Palva A."/>
            <person name="Copeland A."/>
            <person name="Lucas S."/>
            <person name="Lapidus A."/>
            <person name="Glavina del Rio T."/>
            <person name="Pitluck S."/>
            <person name="Goltsman E."/>
            <person name="Clum A."/>
            <person name="Sun H."/>
            <person name="Schmutz J."/>
            <person name="Larimer F.W."/>
            <person name="Land M.L."/>
            <person name="Hauser L."/>
            <person name="Kyrpides N."/>
            <person name="Mikhailova N."/>
            <person name="Richardson P.P."/>
            <person name="Janssen P.H."/>
            <person name="de Vos W.M."/>
            <person name="Smidt H."/>
        </authorList>
    </citation>
    <scope>NUCLEOTIDE SEQUENCE [LARGE SCALE GENOMIC DNA]</scope>
    <source>
        <strain evidence="12">DSM 11246 / JCM 15787 / PB90-1</strain>
    </source>
</reference>
<keyword evidence="12" id="KW-1185">Reference proteome</keyword>